<comment type="caution">
    <text evidence="1">The sequence shown here is derived from an EMBL/GenBank/DDBJ whole genome shotgun (WGS) entry which is preliminary data.</text>
</comment>
<evidence type="ECO:0000313" key="1">
    <source>
        <dbReference type="EMBL" id="GJE98077.1"/>
    </source>
</evidence>
<dbReference type="Gene3D" id="3.80.10.10">
    <property type="entry name" value="Ribonuclease Inhibitor"/>
    <property type="match status" value="1"/>
</dbReference>
<dbReference type="AlphaFoldDB" id="A0A9P3GME0"/>
<evidence type="ECO:0000313" key="2">
    <source>
        <dbReference type="Proteomes" id="UP000703269"/>
    </source>
</evidence>
<keyword evidence="2" id="KW-1185">Reference proteome</keyword>
<protein>
    <recommendedName>
        <fullName evidence="3">F-box domain-containing protein</fullName>
    </recommendedName>
</protein>
<accession>A0A9P3GME0</accession>
<dbReference type="OrthoDB" id="2663142at2759"/>
<name>A0A9P3GME0_9APHY</name>
<evidence type="ECO:0008006" key="3">
    <source>
        <dbReference type="Google" id="ProtNLM"/>
    </source>
</evidence>
<dbReference type="EMBL" id="BPQB01000081">
    <property type="protein sequence ID" value="GJE98077.1"/>
    <property type="molecule type" value="Genomic_DNA"/>
</dbReference>
<reference evidence="1 2" key="1">
    <citation type="submission" date="2021-08" db="EMBL/GenBank/DDBJ databases">
        <title>Draft Genome Sequence of Phanerochaete sordida strain YK-624.</title>
        <authorList>
            <person name="Mori T."/>
            <person name="Dohra H."/>
            <person name="Suzuki T."/>
            <person name="Kawagishi H."/>
            <person name="Hirai H."/>
        </authorList>
    </citation>
    <scope>NUCLEOTIDE SEQUENCE [LARGE SCALE GENOMIC DNA]</scope>
    <source>
        <strain evidence="1 2">YK-624</strain>
    </source>
</reference>
<gene>
    <name evidence="1" type="ORF">PsYK624_142990</name>
</gene>
<dbReference type="Proteomes" id="UP000703269">
    <property type="component" value="Unassembled WGS sequence"/>
</dbReference>
<dbReference type="SUPFAM" id="SSF52047">
    <property type="entry name" value="RNI-like"/>
    <property type="match status" value="1"/>
</dbReference>
<proteinExistence type="predicted"/>
<organism evidence="1 2">
    <name type="scientific">Phanerochaete sordida</name>
    <dbReference type="NCBI Taxonomy" id="48140"/>
    <lineage>
        <taxon>Eukaryota</taxon>
        <taxon>Fungi</taxon>
        <taxon>Dikarya</taxon>
        <taxon>Basidiomycota</taxon>
        <taxon>Agaricomycotina</taxon>
        <taxon>Agaricomycetes</taxon>
        <taxon>Polyporales</taxon>
        <taxon>Phanerochaetaceae</taxon>
        <taxon>Phanerochaete</taxon>
    </lineage>
</organism>
<dbReference type="InterPro" id="IPR032675">
    <property type="entry name" value="LRR_dom_sf"/>
</dbReference>
<sequence length="504" mass="54918">MHSALLIDEVLQVILEHCADWSAPQYRQTLAQLAQCCKAFKDPALDRLWKKLDGIGPLERLDDEKSASEFDLYAARVKSITFNRTPNLPEFSERYSPLPNLKSVVLRDQGCLIPSSYLSTPLEDVEVDLRRARTGRSVSPISTADRLTAILQDNVYLRRSLQSLRIKGLVSTALSDIIPSFQSLRSLVLQTGNTLSASTLAALGTLSCLQDVYVHASHVDSGDFSEAISQQVSQPFASLRSLRIRAQRSLFRAMLDVLPCGTLTSLYLETEESAQGPSAWEPTFALIAAKAGGSLAALTLDQILDPEELPADSAPPDARFALDTLQPLRSLRALRRLTIDAMLLPDFTDRDVDTLARWWPRLEHLDLGAVPDVQEYAESWAPRVTLAALRSLAKRCPGLRSLTLPLDAARCAGAPAPDDAAHDGGEPVRQRALQRLLVGASPADEDVAAFVRAVVAIFPGVREIECASASAERALSLEVQSVVKAHADGPERRRGTSDGFADGQ</sequence>